<evidence type="ECO:0000313" key="2">
    <source>
        <dbReference type="Ensembl" id="ENSMUSP00000138311.2"/>
    </source>
</evidence>
<sequence>EVQRAVSLFSLNDPALSPEIPPAHSPVHSHLSLERGPQTPRATPTMRRSRTRWCCSPRWPACGRTTSDCRRSRRPPVNSCASSQSSSAGRRRSSECPWVTLDRPGWQAVGFWLQG</sequence>
<accession>S4R1P8</accession>
<reference evidence="2 4" key="1">
    <citation type="journal article" date="2009" name="PLoS Biol.">
        <title>Lineage-specific biology revealed by a finished genome assembly of the mouse.</title>
        <authorList>
            <consortium name="Mouse Genome Sequencing Consortium"/>
            <person name="Church D.M."/>
            <person name="Goodstadt L."/>
            <person name="Hillier L.W."/>
            <person name="Zody M.C."/>
            <person name="Goldstein S."/>
            <person name="She X."/>
            <person name="Bult C.J."/>
            <person name="Agarwala R."/>
            <person name="Cherry J.L."/>
            <person name="DiCuccio M."/>
            <person name="Hlavina W."/>
            <person name="Kapustin Y."/>
            <person name="Meric P."/>
            <person name="Maglott D."/>
            <person name="Birtle Z."/>
            <person name="Marques A.C."/>
            <person name="Graves T."/>
            <person name="Zhou S."/>
            <person name="Teague B."/>
            <person name="Potamousis K."/>
            <person name="Churas C."/>
            <person name="Place M."/>
            <person name="Herschleb J."/>
            <person name="Runnheim R."/>
            <person name="Forrest D."/>
            <person name="Amos-Landgraf J."/>
            <person name="Schwartz D.C."/>
            <person name="Cheng Z."/>
            <person name="Lindblad-Toh K."/>
            <person name="Eichler E.E."/>
            <person name="Ponting C.P."/>
        </authorList>
    </citation>
    <scope>NUCLEOTIDE SEQUENCE [LARGE SCALE GENOMIC DNA]</scope>
    <source>
        <strain evidence="2 4">C57BL/6J</strain>
    </source>
</reference>
<dbReference type="VEuPathDB" id="HostDB:ENSMUSG00000030583"/>
<dbReference type="Proteomes" id="UP000000589">
    <property type="component" value="Chromosome 7"/>
</dbReference>
<proteinExistence type="evidence at protein level"/>
<feature type="compositionally biased region" description="Low complexity" evidence="1">
    <location>
        <begin position="79"/>
        <end position="88"/>
    </location>
</feature>
<dbReference type="MGI" id="MGI:1921456">
    <property type="gene designation" value="Sipa1l3"/>
</dbReference>
<protein>
    <submittedName>
        <fullName evidence="2">Signal-induced proliferation-associated 1 like 3</fullName>
    </submittedName>
</protein>
<evidence type="ECO:0000313" key="3">
    <source>
        <dbReference type="MGI" id="MGI:1921456"/>
    </source>
</evidence>
<reference evidence="2" key="4">
    <citation type="submission" date="2025-08" db="UniProtKB">
        <authorList>
            <consortium name="Ensembl"/>
        </authorList>
    </citation>
    <scope>IDENTIFICATION</scope>
    <source>
        <strain evidence="2">C57BL/6J</strain>
    </source>
</reference>
<feature type="non-terminal residue" evidence="2">
    <location>
        <position position="1"/>
    </location>
</feature>
<evidence type="ECO:0007829" key="5">
    <source>
        <dbReference type="PubMed" id="21183079"/>
    </source>
</evidence>
<dbReference type="HOGENOM" id="CLU_2114497_0_0_1"/>
<dbReference type="Antibodypedia" id="59222">
    <property type="antibodies" value="66 antibodies from 20 providers"/>
</dbReference>
<dbReference type="Bgee" id="ENSMUSG00000030583">
    <property type="expression patterns" value="Expressed in epithelium of small intestine and 220 other cell types or tissues"/>
</dbReference>
<reference evidence="2" key="5">
    <citation type="submission" date="2025-09" db="UniProtKB">
        <authorList>
            <consortium name="Ensembl"/>
        </authorList>
    </citation>
    <scope>IDENTIFICATION</scope>
    <source>
        <strain evidence="2">C57BL/6J</strain>
    </source>
</reference>
<dbReference type="ProteomicsDB" id="367833"/>
<reference evidence="5" key="2">
    <citation type="journal article" date="2010" name="Cell">
        <title>A tissue-specific atlas of mouse protein phosphorylation and expression.</title>
        <authorList>
            <person name="Huttlin E.L."/>
            <person name="Jedrychowski M.P."/>
            <person name="Elias J.E."/>
            <person name="Goswami T."/>
            <person name="Rad R."/>
            <person name="Beausoleil S.A."/>
            <person name="Villen J."/>
            <person name="Haas W."/>
            <person name="Sowa M.E."/>
            <person name="Gygi S.P."/>
        </authorList>
    </citation>
    <scope>IDENTIFICATION BY MASS SPECTROMETRY [LARGE SCALE ANALYSIS]</scope>
</reference>
<reference evidence="2 4" key="3">
    <citation type="journal article" date="2011" name="PLoS Biol.">
        <title>Modernizing reference genome assemblies.</title>
        <authorList>
            <person name="Church D.M."/>
            <person name="Schneider V.A."/>
            <person name="Graves T."/>
            <person name="Auger K."/>
            <person name="Cunningham F."/>
            <person name="Bouk N."/>
            <person name="Chen H.C."/>
            <person name="Agarwala R."/>
            <person name="McLaren W.M."/>
            <person name="Ritchie G.R."/>
            <person name="Albracht D."/>
            <person name="Kremitzki M."/>
            <person name="Rock S."/>
            <person name="Kotkiewicz H."/>
            <person name="Kremitzki C."/>
            <person name="Wollam A."/>
            <person name="Trani L."/>
            <person name="Fulton L."/>
            <person name="Fulton R."/>
            <person name="Matthews L."/>
            <person name="Whitehead S."/>
            <person name="Chow W."/>
            <person name="Torrance J."/>
            <person name="Dunn M."/>
            <person name="Harden G."/>
            <person name="Threadgold G."/>
            <person name="Wood J."/>
            <person name="Collins J."/>
            <person name="Heath P."/>
            <person name="Griffiths G."/>
            <person name="Pelan S."/>
            <person name="Grafham D."/>
            <person name="Eichler E.E."/>
            <person name="Weinstock G."/>
            <person name="Mardis E.R."/>
            <person name="Wilson R.K."/>
            <person name="Howe K."/>
            <person name="Flicek P."/>
            <person name="Hubbard T."/>
        </authorList>
    </citation>
    <scope>NUCLEOTIDE SEQUENCE [LARGE SCALE GENOMIC DNA]</scope>
    <source>
        <strain evidence="2 4">C57BL/6J</strain>
    </source>
</reference>
<dbReference type="AlphaFoldDB" id="S4R1P8"/>
<dbReference type="Ensembl" id="ENSMUST00000182780.8">
    <property type="protein sequence ID" value="ENSMUSP00000138311.2"/>
    <property type="gene ID" value="ENSMUSG00000030583.17"/>
</dbReference>
<feature type="region of interest" description="Disordered" evidence="1">
    <location>
        <begin position="8"/>
        <end position="48"/>
    </location>
</feature>
<dbReference type="GeneTree" id="ENSGT00940000159183"/>
<evidence type="ECO:0000313" key="4">
    <source>
        <dbReference type="Proteomes" id="UP000000589"/>
    </source>
</evidence>
<feature type="region of interest" description="Disordered" evidence="1">
    <location>
        <begin position="63"/>
        <end position="96"/>
    </location>
</feature>
<dbReference type="AGR" id="MGI:1921456"/>
<gene>
    <name evidence="2 3" type="primary">Sipa1l3</name>
</gene>
<organism evidence="2 4">
    <name type="scientific">Mus musculus</name>
    <name type="common">Mouse</name>
    <dbReference type="NCBI Taxonomy" id="10090"/>
    <lineage>
        <taxon>Eukaryota</taxon>
        <taxon>Metazoa</taxon>
        <taxon>Chordata</taxon>
        <taxon>Craniata</taxon>
        <taxon>Vertebrata</taxon>
        <taxon>Euteleostomi</taxon>
        <taxon>Mammalia</taxon>
        <taxon>Eutheria</taxon>
        <taxon>Euarchontoglires</taxon>
        <taxon>Glires</taxon>
        <taxon>Rodentia</taxon>
        <taxon>Myomorpha</taxon>
        <taxon>Muroidea</taxon>
        <taxon>Muridae</taxon>
        <taxon>Murinae</taxon>
        <taxon>Mus</taxon>
        <taxon>Mus</taxon>
    </lineage>
</organism>
<keyword evidence="4" id="KW-1185">Reference proteome</keyword>
<name>S4R1P8_MOUSE</name>
<evidence type="ECO:0000256" key="1">
    <source>
        <dbReference type="SAM" id="MobiDB-lite"/>
    </source>
</evidence>
<dbReference type="ExpressionAtlas" id="S4R1P8">
    <property type="expression patterns" value="baseline and differential"/>
</dbReference>